<dbReference type="PROSITE" id="PS50838">
    <property type="entry name" value="MAGE"/>
    <property type="match status" value="1"/>
</dbReference>
<dbReference type="GO" id="GO:0006281">
    <property type="term" value="P:DNA repair"/>
    <property type="evidence" value="ECO:0007669"/>
    <property type="project" value="TreeGrafter"/>
</dbReference>
<dbReference type="Proteomes" id="UP001219355">
    <property type="component" value="Chromosome 1"/>
</dbReference>
<gene>
    <name evidence="3" type="ORF">PRK78_000682</name>
</gene>
<accession>A0AAF0DBI6</accession>
<dbReference type="Gene3D" id="1.10.10.1200">
    <property type="entry name" value="MAGE homology domain, winged helix WH1 motif"/>
    <property type="match status" value="1"/>
</dbReference>
<dbReference type="EMBL" id="CP120627">
    <property type="protein sequence ID" value="WEW55253.1"/>
    <property type="molecule type" value="Genomic_DNA"/>
</dbReference>
<evidence type="ECO:0000313" key="3">
    <source>
        <dbReference type="EMBL" id="WEW55253.1"/>
    </source>
</evidence>
<organism evidence="3 4">
    <name type="scientific">Emydomyces testavorans</name>
    <dbReference type="NCBI Taxonomy" id="2070801"/>
    <lineage>
        <taxon>Eukaryota</taxon>
        <taxon>Fungi</taxon>
        <taxon>Dikarya</taxon>
        <taxon>Ascomycota</taxon>
        <taxon>Pezizomycotina</taxon>
        <taxon>Eurotiomycetes</taxon>
        <taxon>Eurotiomycetidae</taxon>
        <taxon>Onygenales</taxon>
        <taxon>Nannizziopsiaceae</taxon>
        <taxon>Emydomyces</taxon>
    </lineage>
</organism>
<dbReference type="Pfam" id="PF01454">
    <property type="entry name" value="MAGE"/>
    <property type="match status" value="1"/>
</dbReference>
<dbReference type="InterPro" id="IPR041898">
    <property type="entry name" value="MAGE_WH1"/>
</dbReference>
<dbReference type="PANTHER" id="PTHR11736:SF14">
    <property type="entry name" value="NSE3 HOMOLOG, SMC5-SMC6 COMPLEX COMPONENT"/>
    <property type="match status" value="1"/>
</dbReference>
<dbReference type="SMART" id="SM01373">
    <property type="entry name" value="MAGE"/>
    <property type="match status" value="1"/>
</dbReference>
<dbReference type="Gene3D" id="1.10.10.1210">
    <property type="entry name" value="MAGE homology domain, winged helix WH2 motif"/>
    <property type="match status" value="1"/>
</dbReference>
<keyword evidence="4" id="KW-1185">Reference proteome</keyword>
<dbReference type="AlphaFoldDB" id="A0AAF0DBI6"/>
<feature type="domain" description="MAGE" evidence="2">
    <location>
        <begin position="60"/>
        <end position="119"/>
    </location>
</feature>
<dbReference type="InterPro" id="IPR002190">
    <property type="entry name" value="MHD_dom"/>
</dbReference>
<protein>
    <recommendedName>
        <fullName evidence="2">MAGE domain-containing protein</fullName>
    </recommendedName>
</protein>
<dbReference type="GO" id="GO:0005634">
    <property type="term" value="C:nucleus"/>
    <property type="evidence" value="ECO:0007669"/>
    <property type="project" value="TreeGrafter"/>
</dbReference>
<dbReference type="InterPro" id="IPR037445">
    <property type="entry name" value="MAGE"/>
</dbReference>
<dbReference type="PANTHER" id="PTHR11736">
    <property type="entry name" value="MELANOMA-ASSOCIATED ANTIGEN MAGE ANTIGEN"/>
    <property type="match status" value="1"/>
</dbReference>
<evidence type="ECO:0000256" key="1">
    <source>
        <dbReference type="SAM" id="MobiDB-lite"/>
    </source>
</evidence>
<dbReference type="InterPro" id="IPR041899">
    <property type="entry name" value="MAGE_WH2"/>
</dbReference>
<proteinExistence type="predicted"/>
<feature type="compositionally biased region" description="Acidic residues" evidence="1">
    <location>
        <begin position="40"/>
        <end position="49"/>
    </location>
</feature>
<evidence type="ECO:0000259" key="2">
    <source>
        <dbReference type="PROSITE" id="PS50838"/>
    </source>
</evidence>
<name>A0AAF0DBI6_9EURO</name>
<reference evidence="3" key="1">
    <citation type="submission" date="2023-03" db="EMBL/GenBank/DDBJ databases">
        <title>Emydomyces testavorans Genome Sequence.</title>
        <authorList>
            <person name="Hoyer L."/>
        </authorList>
    </citation>
    <scope>NUCLEOTIDE SEQUENCE</scope>
    <source>
        <strain evidence="3">16-2883</strain>
    </source>
</reference>
<evidence type="ECO:0000313" key="4">
    <source>
        <dbReference type="Proteomes" id="UP001219355"/>
    </source>
</evidence>
<sequence>MPVPRKRRALDDDSADEYSDRNPEASNTQSRRRTAADSFVENDSEEESDSQLGATQILGVNPRVKKMVRLALASEYSRQAIRRNDISQKVLGEGSRQFKPVFAQAQKELRAVFGMQMVEQPVKEKLSISQRRAAQRAEKPSTSSKTWTLVSTLPPAYRIPEILPPSKAPSSALESSYVALYTFIISLISLSGGCIAEQKLDRYLRRVNADSYTPLDRTEKLLARLCKEGYLVRNRDVDGGEEVIEYLVGPRGKIEVGVGGVAGLVGEVYGFGRVNAVQGGVDEAAMEEFEQKLRRSLGIKENGAVRGAGESGEVVN</sequence>
<feature type="region of interest" description="Disordered" evidence="1">
    <location>
        <begin position="1"/>
        <end position="54"/>
    </location>
</feature>